<evidence type="ECO:0000259" key="9">
    <source>
        <dbReference type="Pfam" id="PF01432"/>
    </source>
</evidence>
<dbReference type="Pfam" id="PF01432">
    <property type="entry name" value="Peptidase_M3"/>
    <property type="match status" value="1"/>
</dbReference>
<protein>
    <submittedName>
        <fullName evidence="10">Peptidase family M3</fullName>
    </submittedName>
</protein>
<evidence type="ECO:0000256" key="7">
    <source>
        <dbReference type="RuleBase" id="RU003435"/>
    </source>
</evidence>
<dbReference type="GO" id="GO:0046872">
    <property type="term" value="F:metal ion binding"/>
    <property type="evidence" value="ECO:0007669"/>
    <property type="project" value="UniProtKB-UniRule"/>
</dbReference>
<evidence type="ECO:0000256" key="1">
    <source>
        <dbReference type="ARBA" id="ARBA00006040"/>
    </source>
</evidence>
<feature type="region of interest" description="Disordered" evidence="8">
    <location>
        <begin position="132"/>
        <end position="156"/>
    </location>
</feature>
<dbReference type="InterPro" id="IPR024077">
    <property type="entry name" value="Neurolysin/TOP_dom2"/>
</dbReference>
<evidence type="ECO:0000256" key="5">
    <source>
        <dbReference type="ARBA" id="ARBA00022833"/>
    </source>
</evidence>
<comment type="similarity">
    <text evidence="1 7">Belongs to the peptidase M3 family.</text>
</comment>
<feature type="domain" description="Peptidase M3A/M3B catalytic" evidence="9">
    <location>
        <begin position="144"/>
        <end position="549"/>
    </location>
</feature>
<keyword evidence="5 7" id="KW-0862">Zinc</keyword>
<dbReference type="GO" id="GO:0006518">
    <property type="term" value="P:peptide metabolic process"/>
    <property type="evidence" value="ECO:0007669"/>
    <property type="project" value="TreeGrafter"/>
</dbReference>
<keyword evidence="3 7" id="KW-0479">Metal-binding</keyword>
<dbReference type="SUPFAM" id="SSF55486">
    <property type="entry name" value="Metalloproteases ('zincins'), catalytic domain"/>
    <property type="match status" value="1"/>
</dbReference>
<keyword evidence="4 7" id="KW-0378">Hydrolase</keyword>
<evidence type="ECO:0000256" key="2">
    <source>
        <dbReference type="ARBA" id="ARBA00022670"/>
    </source>
</evidence>
<dbReference type="AlphaFoldDB" id="A0A1N6JT02"/>
<evidence type="ECO:0000256" key="8">
    <source>
        <dbReference type="SAM" id="MobiDB-lite"/>
    </source>
</evidence>
<dbReference type="InterPro" id="IPR045090">
    <property type="entry name" value="Pept_M3A_M3B"/>
</dbReference>
<accession>A0A1N6JT02</accession>
<evidence type="ECO:0000313" key="11">
    <source>
        <dbReference type="Proteomes" id="UP000184693"/>
    </source>
</evidence>
<dbReference type="Gene3D" id="1.10.1370.30">
    <property type="match status" value="1"/>
</dbReference>
<evidence type="ECO:0000256" key="6">
    <source>
        <dbReference type="ARBA" id="ARBA00023049"/>
    </source>
</evidence>
<dbReference type="GO" id="GO:0006508">
    <property type="term" value="P:proteolysis"/>
    <property type="evidence" value="ECO:0007669"/>
    <property type="project" value="UniProtKB-KW"/>
</dbReference>
<sequence>MKNARTFFDQINQDYLQIHRKEGELFWLTHTGQSDEHDAQRAAGLARKTFLADSRLLAQTREHLARVEAAQQSAERDALVSGLRGWVAAFEGNAMGSERASTLLAELIAMDADLFARRQAYKMHHIGASGRTEEASPAALRSNLASNPDEASRKSSHEALSGLERWVLENGFLEIVAKRNELARELGYRDFFDYRLRTNSGMSPEQLFAIFDEFERNTRNTHFASMDRLVSEYGDEVLQPHNLPFRVRGGAALKADAYFPFSKALERWAESFRRLGVSYRGARIEIDLLDRPGKFTTGFCASPVASYHDDTNGWVPADVRFTSTARPQQAGAGLRGINVLFHEAGHAAHFSNVALNSPCFSHGFAPTTPAYLEAQAKFFEALPGDPCWIRRYARNADGEPMPDEMIRDRVESNRAFLAYNERRDLVPTYFEQALYAMDDAERTTESVLDLERSLTQRMLGVSSNTVYVLGMPHPIYHDMAVYYHGYLLAKMAASQTRAYLTRTLGYIVDNPKVGPLLVKHCWSAGNSLTLDQTLRNMTGEGLTSAYLADECNRSPQEAWALAQEAIERTDRALAAQAEAGGDLDASISIVHGAQCIATNEESLPAMYATFEAWIEDMATHDVT</sequence>
<evidence type="ECO:0000256" key="3">
    <source>
        <dbReference type="ARBA" id="ARBA00022723"/>
    </source>
</evidence>
<dbReference type="PANTHER" id="PTHR11804:SF84">
    <property type="entry name" value="SACCHAROLYSIN"/>
    <property type="match status" value="1"/>
</dbReference>
<dbReference type="InterPro" id="IPR001567">
    <property type="entry name" value="Pept_M3A_M3B_dom"/>
</dbReference>
<dbReference type="EMBL" id="FSRM01000002">
    <property type="protein sequence ID" value="SIO47353.1"/>
    <property type="molecule type" value="Genomic_DNA"/>
</dbReference>
<dbReference type="Proteomes" id="UP000184693">
    <property type="component" value="Unassembled WGS sequence"/>
</dbReference>
<dbReference type="Gene3D" id="1.10.1370.10">
    <property type="entry name" value="Neurolysin, domain 3"/>
    <property type="match status" value="1"/>
</dbReference>
<reference evidence="10 11" key="1">
    <citation type="submission" date="2016-11" db="EMBL/GenBank/DDBJ databases">
        <authorList>
            <person name="Jaros S."/>
            <person name="Januszkiewicz K."/>
            <person name="Wedrychowicz H."/>
        </authorList>
    </citation>
    <scope>NUCLEOTIDE SEQUENCE [LARGE SCALE GENOMIC DNA]</scope>
    <source>
        <strain evidence="10 11">GAS86</strain>
    </source>
</reference>
<proteinExistence type="inferred from homology"/>
<dbReference type="PANTHER" id="PTHR11804">
    <property type="entry name" value="PROTEASE M3 THIMET OLIGOPEPTIDASE-RELATED"/>
    <property type="match status" value="1"/>
</dbReference>
<keyword evidence="2 7" id="KW-0645">Protease</keyword>
<gene>
    <name evidence="10" type="ORF">SAMN05444168_4943</name>
</gene>
<name>A0A1N6JT02_9BURK</name>
<keyword evidence="6 7" id="KW-0482">Metalloprotease</keyword>
<dbReference type="RefSeq" id="WP_074266986.1">
    <property type="nucleotide sequence ID" value="NZ_FSRM01000002.1"/>
</dbReference>
<organism evidence="10 11">
    <name type="scientific">Paraburkholderia phenazinium</name>
    <dbReference type="NCBI Taxonomy" id="60549"/>
    <lineage>
        <taxon>Bacteria</taxon>
        <taxon>Pseudomonadati</taxon>
        <taxon>Pseudomonadota</taxon>
        <taxon>Betaproteobacteria</taxon>
        <taxon>Burkholderiales</taxon>
        <taxon>Burkholderiaceae</taxon>
        <taxon>Paraburkholderia</taxon>
    </lineage>
</organism>
<evidence type="ECO:0000313" key="10">
    <source>
        <dbReference type="EMBL" id="SIO47353.1"/>
    </source>
</evidence>
<comment type="cofactor">
    <cofactor evidence="7">
        <name>Zn(2+)</name>
        <dbReference type="ChEBI" id="CHEBI:29105"/>
    </cofactor>
    <text evidence="7">Binds 1 zinc ion.</text>
</comment>
<dbReference type="GO" id="GO:0004222">
    <property type="term" value="F:metalloendopeptidase activity"/>
    <property type="evidence" value="ECO:0007669"/>
    <property type="project" value="InterPro"/>
</dbReference>
<dbReference type="OrthoDB" id="9773538at2"/>
<evidence type="ECO:0000256" key="4">
    <source>
        <dbReference type="ARBA" id="ARBA00022801"/>
    </source>
</evidence>